<name>A0ABQ3EUR2_9ACTN</name>
<dbReference type="EMBL" id="BMVP01000003">
    <property type="protein sequence ID" value="GHB51556.1"/>
    <property type="molecule type" value="Genomic_DNA"/>
</dbReference>
<dbReference type="Proteomes" id="UP000642673">
    <property type="component" value="Unassembled WGS sequence"/>
</dbReference>
<comment type="caution">
    <text evidence="2">The sequence shown here is derived from an EMBL/GenBank/DDBJ whole genome shotgun (WGS) entry which is preliminary data.</text>
</comment>
<keyword evidence="3" id="KW-1185">Reference proteome</keyword>
<accession>A0ABQ3EUR2</accession>
<proteinExistence type="predicted"/>
<dbReference type="InterPro" id="IPR029068">
    <property type="entry name" value="Glyas_Bleomycin-R_OHBP_Dase"/>
</dbReference>
<organism evidence="2 3">
    <name type="scientific">Streptomyces cirratus</name>
    <dbReference type="NCBI Taxonomy" id="68187"/>
    <lineage>
        <taxon>Bacteria</taxon>
        <taxon>Bacillati</taxon>
        <taxon>Actinomycetota</taxon>
        <taxon>Actinomycetes</taxon>
        <taxon>Kitasatosporales</taxon>
        <taxon>Streptomycetaceae</taxon>
        <taxon>Streptomyces</taxon>
    </lineage>
</organism>
<gene>
    <name evidence="2" type="ORF">GCM10010347_21710</name>
</gene>
<dbReference type="Gene3D" id="3.10.180.10">
    <property type="entry name" value="2,3-Dihydroxybiphenyl 1,2-Dioxygenase, domain 1"/>
    <property type="match status" value="1"/>
</dbReference>
<dbReference type="SUPFAM" id="SSF54593">
    <property type="entry name" value="Glyoxalase/Bleomycin resistance protein/Dihydroxybiphenyl dioxygenase"/>
    <property type="match status" value="1"/>
</dbReference>
<evidence type="ECO:0000313" key="2">
    <source>
        <dbReference type="EMBL" id="GHB51556.1"/>
    </source>
</evidence>
<protein>
    <recommendedName>
        <fullName evidence="1">Glyoxalase/fosfomycin resistance/dioxygenase domain-containing protein</fullName>
    </recommendedName>
</protein>
<reference evidence="3" key="1">
    <citation type="journal article" date="2019" name="Int. J. Syst. Evol. Microbiol.">
        <title>The Global Catalogue of Microorganisms (GCM) 10K type strain sequencing project: providing services to taxonomists for standard genome sequencing and annotation.</title>
        <authorList>
            <consortium name="The Broad Institute Genomics Platform"/>
            <consortium name="The Broad Institute Genome Sequencing Center for Infectious Disease"/>
            <person name="Wu L."/>
            <person name="Ma J."/>
        </authorList>
    </citation>
    <scope>NUCLEOTIDE SEQUENCE [LARGE SCALE GENOMIC DNA]</scope>
    <source>
        <strain evidence="3">JCM 4738</strain>
    </source>
</reference>
<evidence type="ECO:0000259" key="1">
    <source>
        <dbReference type="Pfam" id="PF00903"/>
    </source>
</evidence>
<dbReference type="Pfam" id="PF00903">
    <property type="entry name" value="Glyoxalase"/>
    <property type="match status" value="1"/>
</dbReference>
<sequence>MRLGAPARRPAARRTGRTTILTVAAGSAPKVILWPRAAAAGQSAGAPAAPALAPVFLESDDLRADFEALRARGVTFEQAAPEDYPSGVRIEAGDPDGNRLALRRRGRAGRARLF</sequence>
<dbReference type="InterPro" id="IPR004360">
    <property type="entry name" value="Glyas_Fos-R_dOase_dom"/>
</dbReference>
<evidence type="ECO:0000313" key="3">
    <source>
        <dbReference type="Proteomes" id="UP000642673"/>
    </source>
</evidence>
<feature type="domain" description="Glyoxalase/fosfomycin resistance/dioxygenase" evidence="1">
    <location>
        <begin position="31"/>
        <end position="101"/>
    </location>
</feature>
<dbReference type="RefSeq" id="WP_190183834.1">
    <property type="nucleotide sequence ID" value="NZ_BMVP01000003.1"/>
</dbReference>